<feature type="binding site" evidence="6">
    <location>
        <position position="92"/>
    </location>
    <ligand>
        <name>S-adenosyl-L-methionine</name>
        <dbReference type="ChEBI" id="CHEBI:59789"/>
    </ligand>
</feature>
<dbReference type="InterPro" id="IPR022641">
    <property type="entry name" value="CheR_N"/>
</dbReference>
<dbReference type="Gene3D" id="1.10.155.10">
    <property type="entry name" value="Chemotaxis receptor methyltransferase CheR, N-terminal domain"/>
    <property type="match status" value="1"/>
</dbReference>
<reference evidence="9" key="1">
    <citation type="submission" date="2016-10" db="EMBL/GenBank/DDBJ databases">
        <authorList>
            <person name="Varghese N."/>
            <person name="Submissions S."/>
        </authorList>
    </citation>
    <scope>NUCLEOTIDE SEQUENCE [LARGE SCALE GENOMIC DNA]</scope>
    <source>
        <strain evidence="9">CBMB127</strain>
    </source>
</reference>
<evidence type="ECO:0000256" key="5">
    <source>
        <dbReference type="PIRNR" id="PIRNR000410"/>
    </source>
</evidence>
<comment type="catalytic activity">
    <reaction evidence="1 5">
        <text>L-glutamyl-[protein] + S-adenosyl-L-methionine = [protein]-L-glutamate 5-O-methyl ester + S-adenosyl-L-homocysteine</text>
        <dbReference type="Rhea" id="RHEA:24452"/>
        <dbReference type="Rhea" id="RHEA-COMP:10208"/>
        <dbReference type="Rhea" id="RHEA-COMP:10311"/>
        <dbReference type="ChEBI" id="CHEBI:29973"/>
        <dbReference type="ChEBI" id="CHEBI:57856"/>
        <dbReference type="ChEBI" id="CHEBI:59789"/>
        <dbReference type="ChEBI" id="CHEBI:82795"/>
        <dbReference type="EC" id="2.1.1.80"/>
    </reaction>
</comment>
<evidence type="ECO:0000259" key="7">
    <source>
        <dbReference type="PROSITE" id="PS50123"/>
    </source>
</evidence>
<dbReference type="PIRSF" id="PIRSF000410">
    <property type="entry name" value="CheR"/>
    <property type="match status" value="1"/>
</dbReference>
<accession>A0A1G9FAT8</accession>
<dbReference type="GO" id="GO:0032259">
    <property type="term" value="P:methylation"/>
    <property type="evidence" value="ECO:0007669"/>
    <property type="project" value="UniProtKB-KW"/>
</dbReference>
<dbReference type="SUPFAM" id="SSF53335">
    <property type="entry name" value="S-adenosyl-L-methionine-dependent methyltransferases"/>
    <property type="match status" value="1"/>
</dbReference>
<dbReference type="Gene3D" id="3.40.50.150">
    <property type="entry name" value="Vaccinia Virus protein VP39"/>
    <property type="match status" value="1"/>
</dbReference>
<dbReference type="Pfam" id="PF01739">
    <property type="entry name" value="CheR"/>
    <property type="match status" value="1"/>
</dbReference>
<dbReference type="AlphaFoldDB" id="A0A1G9FAT8"/>
<dbReference type="Proteomes" id="UP000198629">
    <property type="component" value="Unassembled WGS sequence"/>
</dbReference>
<keyword evidence="2 5" id="KW-0489">Methyltransferase</keyword>
<dbReference type="InterPro" id="IPR000780">
    <property type="entry name" value="CheR_MeTrfase"/>
</dbReference>
<keyword evidence="4 5" id="KW-0949">S-adenosyl-L-methionine</keyword>
<dbReference type="InterPro" id="IPR026024">
    <property type="entry name" value="Chemotaxis_MeTrfase_CheR"/>
</dbReference>
<feature type="binding site" evidence="6">
    <location>
        <position position="88"/>
    </location>
    <ligand>
        <name>S-adenosyl-L-methionine</name>
        <dbReference type="ChEBI" id="CHEBI:59789"/>
    </ligand>
</feature>
<evidence type="ECO:0000256" key="3">
    <source>
        <dbReference type="ARBA" id="ARBA00022679"/>
    </source>
</evidence>
<gene>
    <name evidence="8" type="ORF">SAMN05192566_2682</name>
</gene>
<keyword evidence="9" id="KW-1185">Reference proteome</keyword>
<evidence type="ECO:0000313" key="8">
    <source>
        <dbReference type="EMBL" id="SDK85519.1"/>
    </source>
</evidence>
<dbReference type="SUPFAM" id="SSF47757">
    <property type="entry name" value="Chemotaxis receptor methyltransferase CheR, N-terminal domain"/>
    <property type="match status" value="1"/>
</dbReference>
<dbReference type="InterPro" id="IPR036804">
    <property type="entry name" value="CheR_N_sf"/>
</dbReference>
<sequence length="299" mass="34167">MSALKKQEQEAREFVFTRDDFVRIKSLIYRHAGISLSDAKTDMVYSRIGRRLRALGMSSFRQYLDALEQQNHAEEWQAFTNALTTNLTSFFREEHHFPILAEHLAKLAAQKPGKPIRIWCSAASTGEEPYSIAITACEAFNSLKPPVEIIATDIDTNVLATATAGVYPIDRVKKMDESRVRKFFEKGTGKHDGLVRLKKPVRELINFNQLNLLDQQWPFREAFDVIFCRNVMIYFDKPTQSTIIDKFISLMHEDSLLLAGHSENFLYVSDHLQLLGKTVYKLKTGGAARSSLFMNRNLA</sequence>
<dbReference type="GO" id="GO:0008983">
    <property type="term" value="F:protein-glutamate O-methyltransferase activity"/>
    <property type="evidence" value="ECO:0007669"/>
    <property type="project" value="UniProtKB-EC"/>
</dbReference>
<dbReference type="InterPro" id="IPR050903">
    <property type="entry name" value="Bact_Chemotaxis_MeTrfase"/>
</dbReference>
<dbReference type="EC" id="2.1.1.80" evidence="5"/>
<proteinExistence type="predicted"/>
<dbReference type="Pfam" id="PF03705">
    <property type="entry name" value="CheR_N"/>
    <property type="match status" value="1"/>
</dbReference>
<organism evidence="8 9">
    <name type="scientific">Methylophilus rhizosphaerae</name>
    <dbReference type="NCBI Taxonomy" id="492660"/>
    <lineage>
        <taxon>Bacteria</taxon>
        <taxon>Pseudomonadati</taxon>
        <taxon>Pseudomonadota</taxon>
        <taxon>Betaproteobacteria</taxon>
        <taxon>Nitrosomonadales</taxon>
        <taxon>Methylophilaceae</taxon>
        <taxon>Methylophilus</taxon>
    </lineage>
</organism>
<feature type="binding site" evidence="6">
    <location>
        <begin position="229"/>
        <end position="230"/>
    </location>
    <ligand>
        <name>S-adenosyl-L-methionine</name>
        <dbReference type="ChEBI" id="CHEBI:59789"/>
    </ligand>
</feature>
<dbReference type="OrthoDB" id="9816309at2"/>
<dbReference type="PANTHER" id="PTHR24422:SF19">
    <property type="entry name" value="CHEMOTAXIS PROTEIN METHYLTRANSFERASE"/>
    <property type="match status" value="1"/>
</dbReference>
<feature type="domain" description="CheR-type methyltransferase" evidence="7">
    <location>
        <begin position="9"/>
        <end position="285"/>
    </location>
</feature>
<dbReference type="InterPro" id="IPR029063">
    <property type="entry name" value="SAM-dependent_MTases_sf"/>
</dbReference>
<evidence type="ECO:0000256" key="4">
    <source>
        <dbReference type="ARBA" id="ARBA00022691"/>
    </source>
</evidence>
<dbReference type="SMART" id="SM00138">
    <property type="entry name" value="MeTrc"/>
    <property type="match status" value="1"/>
</dbReference>
<feature type="binding site" evidence="6">
    <location>
        <position position="86"/>
    </location>
    <ligand>
        <name>S-adenosyl-L-methionine</name>
        <dbReference type="ChEBI" id="CHEBI:59789"/>
    </ligand>
</feature>
<name>A0A1G9FAT8_9PROT</name>
<evidence type="ECO:0000256" key="6">
    <source>
        <dbReference type="PIRSR" id="PIRSR000410-1"/>
    </source>
</evidence>
<protein>
    <recommendedName>
        <fullName evidence="5">Chemotaxis protein methyltransferase</fullName>
        <ecNumber evidence="5">2.1.1.80</ecNumber>
    </recommendedName>
</protein>
<dbReference type="InterPro" id="IPR022642">
    <property type="entry name" value="CheR_C"/>
</dbReference>
<keyword evidence="3 5" id="KW-0808">Transferase</keyword>
<dbReference type="STRING" id="492660.SAMN05192566_2682"/>
<evidence type="ECO:0000256" key="1">
    <source>
        <dbReference type="ARBA" id="ARBA00001541"/>
    </source>
</evidence>
<feature type="binding site" evidence="6">
    <location>
        <begin position="211"/>
        <end position="212"/>
    </location>
    <ligand>
        <name>S-adenosyl-L-methionine</name>
        <dbReference type="ChEBI" id="CHEBI:59789"/>
    </ligand>
</feature>
<dbReference type="PANTHER" id="PTHR24422">
    <property type="entry name" value="CHEMOTAXIS PROTEIN METHYLTRANSFERASE"/>
    <property type="match status" value="1"/>
</dbReference>
<dbReference type="EMBL" id="FNFX01000006">
    <property type="protein sequence ID" value="SDK85519.1"/>
    <property type="molecule type" value="Genomic_DNA"/>
</dbReference>
<evidence type="ECO:0000256" key="2">
    <source>
        <dbReference type="ARBA" id="ARBA00022603"/>
    </source>
</evidence>
<dbReference type="PRINTS" id="PR00996">
    <property type="entry name" value="CHERMTFRASE"/>
</dbReference>
<feature type="binding site" evidence="6">
    <location>
        <position position="128"/>
    </location>
    <ligand>
        <name>S-adenosyl-L-methionine</name>
        <dbReference type="ChEBI" id="CHEBI:59789"/>
    </ligand>
</feature>
<dbReference type="PROSITE" id="PS50123">
    <property type="entry name" value="CHER"/>
    <property type="match status" value="1"/>
</dbReference>
<evidence type="ECO:0000313" key="9">
    <source>
        <dbReference type="Proteomes" id="UP000198629"/>
    </source>
</evidence>
<feature type="binding site" evidence="6">
    <location>
        <position position="153"/>
    </location>
    <ligand>
        <name>S-adenosyl-L-methionine</name>
        <dbReference type="ChEBI" id="CHEBI:59789"/>
    </ligand>
</feature>
<dbReference type="RefSeq" id="WP_091473168.1">
    <property type="nucleotide sequence ID" value="NZ_FNFX01000006.1"/>
</dbReference>
<comment type="function">
    <text evidence="5">Methylation of the membrane-bound methyl-accepting chemotaxis proteins (MCP) to form gamma-glutamyl methyl ester residues in MCP.</text>
</comment>